<feature type="non-terminal residue" evidence="2">
    <location>
        <position position="1"/>
    </location>
</feature>
<name>F8PT10_SERL3</name>
<reference evidence="3" key="1">
    <citation type="journal article" date="2011" name="Science">
        <title>The plant cell wall-decomposing machinery underlies the functional diversity of forest fungi.</title>
        <authorList>
            <person name="Eastwood D.C."/>
            <person name="Floudas D."/>
            <person name="Binder M."/>
            <person name="Majcherczyk A."/>
            <person name="Schneider P."/>
            <person name="Aerts A."/>
            <person name="Asiegbu F.O."/>
            <person name="Baker S.E."/>
            <person name="Barry K."/>
            <person name="Bendiksby M."/>
            <person name="Blumentritt M."/>
            <person name="Coutinho P.M."/>
            <person name="Cullen D."/>
            <person name="de Vries R.P."/>
            <person name="Gathman A."/>
            <person name="Goodell B."/>
            <person name="Henrissat B."/>
            <person name="Ihrmark K."/>
            <person name="Kauserud H."/>
            <person name="Kohler A."/>
            <person name="LaButti K."/>
            <person name="Lapidus A."/>
            <person name="Lavin J.L."/>
            <person name="Lee Y.-H."/>
            <person name="Lindquist E."/>
            <person name="Lilly W."/>
            <person name="Lucas S."/>
            <person name="Morin E."/>
            <person name="Murat C."/>
            <person name="Oguiza J.A."/>
            <person name="Park J."/>
            <person name="Pisabarro A.G."/>
            <person name="Riley R."/>
            <person name="Rosling A."/>
            <person name="Salamov A."/>
            <person name="Schmidt O."/>
            <person name="Schmutz J."/>
            <person name="Skrede I."/>
            <person name="Stenlid J."/>
            <person name="Wiebenga A."/>
            <person name="Xie X."/>
            <person name="Kuees U."/>
            <person name="Hibbett D.S."/>
            <person name="Hoffmeister D."/>
            <person name="Hoegberg N."/>
            <person name="Martin F."/>
            <person name="Grigoriev I.V."/>
            <person name="Watkinson S.C."/>
        </authorList>
    </citation>
    <scope>NUCLEOTIDE SEQUENCE [LARGE SCALE GENOMIC DNA]</scope>
    <source>
        <strain evidence="3">strain S7.3</strain>
    </source>
</reference>
<feature type="non-terminal residue" evidence="2">
    <location>
        <position position="53"/>
    </location>
</feature>
<dbReference type="AlphaFoldDB" id="F8PT10"/>
<dbReference type="OrthoDB" id="2430314at2759"/>
<dbReference type="InParanoid" id="F8PT10"/>
<protein>
    <recommendedName>
        <fullName evidence="1">DUF8040 domain-containing protein</fullName>
    </recommendedName>
</protein>
<organism evidence="3">
    <name type="scientific">Serpula lacrymans var. lacrymans (strain S7.3)</name>
    <name type="common">Dry rot fungus</name>
    <dbReference type="NCBI Taxonomy" id="936435"/>
    <lineage>
        <taxon>Eukaryota</taxon>
        <taxon>Fungi</taxon>
        <taxon>Dikarya</taxon>
        <taxon>Basidiomycota</taxon>
        <taxon>Agaricomycotina</taxon>
        <taxon>Agaricomycetes</taxon>
        <taxon>Agaricomycetidae</taxon>
        <taxon>Boletales</taxon>
        <taxon>Coniophorineae</taxon>
        <taxon>Serpulaceae</taxon>
        <taxon>Serpula</taxon>
    </lineage>
</organism>
<evidence type="ECO:0000259" key="1">
    <source>
        <dbReference type="Pfam" id="PF26138"/>
    </source>
</evidence>
<dbReference type="EMBL" id="GL945478">
    <property type="protein sequence ID" value="EGO01385.1"/>
    <property type="molecule type" value="Genomic_DNA"/>
</dbReference>
<feature type="domain" description="DUF8040" evidence="1">
    <location>
        <begin position="1"/>
        <end position="53"/>
    </location>
</feature>
<evidence type="ECO:0000313" key="2">
    <source>
        <dbReference type="EMBL" id="EGO01385.1"/>
    </source>
</evidence>
<keyword evidence="3" id="KW-1185">Reference proteome</keyword>
<dbReference type="HOGENOM" id="CLU_171507_1_1_1"/>
<dbReference type="Proteomes" id="UP000008063">
    <property type="component" value="Unassembled WGS sequence"/>
</dbReference>
<dbReference type="InterPro" id="IPR058353">
    <property type="entry name" value="DUF8040"/>
</dbReference>
<accession>F8PT10</accession>
<evidence type="ECO:0000313" key="3">
    <source>
        <dbReference type="Proteomes" id="UP000008063"/>
    </source>
</evidence>
<proteinExistence type="predicted"/>
<sequence>WVRQLMDGHPDQIRTELGMWQEVFVKLIDFLQSHEYTDSKHVMLEEQTNVFLY</sequence>
<gene>
    <name evidence="2" type="ORF">SERLA73DRAFT_27873</name>
</gene>
<dbReference type="Pfam" id="PF26138">
    <property type="entry name" value="DUF8040"/>
    <property type="match status" value="1"/>
</dbReference>